<reference evidence="3 4" key="1">
    <citation type="submission" date="2023-01" db="EMBL/GenBank/DDBJ databases">
        <title>Analysis of 21 Apiospora genomes using comparative genomics revels a genus with tremendous synthesis potential of carbohydrate active enzymes and secondary metabolites.</title>
        <authorList>
            <person name="Sorensen T."/>
        </authorList>
    </citation>
    <scope>NUCLEOTIDE SEQUENCE [LARGE SCALE GENOMIC DNA]</scope>
    <source>
        <strain evidence="3 4">CBS 24483</strain>
    </source>
</reference>
<evidence type="ECO:0000313" key="3">
    <source>
        <dbReference type="EMBL" id="KAK7961949.1"/>
    </source>
</evidence>
<dbReference type="EMBL" id="JAQQWE010000002">
    <property type="protein sequence ID" value="KAK7961949.1"/>
    <property type="molecule type" value="Genomic_DNA"/>
</dbReference>
<dbReference type="Pfam" id="PF00012">
    <property type="entry name" value="HSP70"/>
    <property type="match status" value="1"/>
</dbReference>
<dbReference type="PANTHER" id="PTHR14187">
    <property type="entry name" value="ALPHA KINASE/ELONGATION FACTOR 2 KINASE"/>
    <property type="match status" value="1"/>
</dbReference>
<dbReference type="RefSeq" id="XP_066704060.1">
    <property type="nucleotide sequence ID" value="XM_066838996.1"/>
</dbReference>
<dbReference type="Gene3D" id="3.30.420.40">
    <property type="match status" value="1"/>
</dbReference>
<comment type="caution">
    <text evidence="3">The sequence shown here is derived from an EMBL/GenBank/DDBJ whole genome shotgun (WGS) entry which is preliminary data.</text>
</comment>
<accession>A0ABR1QQD0</accession>
<name>A0ABR1QQD0_9PEZI</name>
<keyword evidence="2" id="KW-0067">ATP-binding</keyword>
<keyword evidence="4" id="KW-1185">Reference proteome</keyword>
<dbReference type="PANTHER" id="PTHR14187:SF5">
    <property type="entry name" value="HEAT SHOCK 70 KDA PROTEIN 12A"/>
    <property type="match status" value="1"/>
</dbReference>
<dbReference type="InterPro" id="IPR013126">
    <property type="entry name" value="Hsp_70_fam"/>
</dbReference>
<evidence type="ECO:0008006" key="5">
    <source>
        <dbReference type="Google" id="ProtNLM"/>
    </source>
</evidence>
<evidence type="ECO:0000256" key="2">
    <source>
        <dbReference type="ARBA" id="ARBA00022840"/>
    </source>
</evidence>
<dbReference type="SUPFAM" id="SSF53067">
    <property type="entry name" value="Actin-like ATPase domain"/>
    <property type="match status" value="2"/>
</dbReference>
<proteinExistence type="predicted"/>
<dbReference type="InterPro" id="IPR043129">
    <property type="entry name" value="ATPase_NBD"/>
</dbReference>
<dbReference type="GeneID" id="92072058"/>
<evidence type="ECO:0000313" key="4">
    <source>
        <dbReference type="Proteomes" id="UP001391051"/>
    </source>
</evidence>
<sequence>MPPVRQNAKKASKPRAALVIAIDFGTTNSGVACGLTSDRVRSGQAKLEVIRGWPATRRSQRDLQKVPTRLHYGEDGQISWGYDIPDDVKPLQWFKLLLLDKDDFPGYLRGSTHLQEAQDMIRQLGKDATTVTADYLRLLWQHTLESLKKIRGKGLVESTPFHVVLTVPAVWPEIARNRMRKAAEDAGILDRRLGGVTSLKFISEPEAAAISILYSELDDRPDLKTGTKFIVCDCGGGTVDIISYEVVKVKPEVKVKECTVGTGGLCGATFLDQAFFNHFLGIVGRLTWDKYDARRQKSIMNNGWEQLIKPGFDGTGGPWVMDVDGPVSFDNDELNRVFKSVIDQIVHLVKDQVRDISEKATDAGGQATPQFVILAGGFGRCAFLYEYLQKELDDEIEILQPQGSRPWSAICRGAALSEILQKSLVGPVLQRKARQSYGWVVEAEWDPEKHIEGVDKKEFDAIRGEWIALRQIDWVIHAGDDISSNVVPLSYSLAFPMDQSGSVEYHSEVYKTQSPDPPRRLDPKDRSVQKVGELRLEFPVPVERLPIRNNGEDETYRALDYVAHGEVSGNSIDFRGSYKGQTVG</sequence>
<keyword evidence="1" id="KW-0547">Nucleotide-binding</keyword>
<dbReference type="Proteomes" id="UP001391051">
    <property type="component" value="Unassembled WGS sequence"/>
</dbReference>
<gene>
    <name evidence="3" type="ORF">PG986_002774</name>
</gene>
<organism evidence="3 4">
    <name type="scientific">Apiospora aurea</name>
    <dbReference type="NCBI Taxonomy" id="335848"/>
    <lineage>
        <taxon>Eukaryota</taxon>
        <taxon>Fungi</taxon>
        <taxon>Dikarya</taxon>
        <taxon>Ascomycota</taxon>
        <taxon>Pezizomycotina</taxon>
        <taxon>Sordariomycetes</taxon>
        <taxon>Xylariomycetidae</taxon>
        <taxon>Amphisphaeriales</taxon>
        <taxon>Apiosporaceae</taxon>
        <taxon>Apiospora</taxon>
    </lineage>
</organism>
<protein>
    <recommendedName>
        <fullName evidence="5">Actin-like ATPase domain-containing protein</fullName>
    </recommendedName>
</protein>
<evidence type="ECO:0000256" key="1">
    <source>
        <dbReference type="ARBA" id="ARBA00022741"/>
    </source>
</evidence>
<dbReference type="CDD" id="cd10170">
    <property type="entry name" value="ASKHA_NBD_HSP70"/>
    <property type="match status" value="1"/>
</dbReference>